<evidence type="ECO:0000259" key="1">
    <source>
        <dbReference type="Pfam" id="PF00582"/>
    </source>
</evidence>
<sequence length="122" mass="13686">MQKVKAYAQKRPDHSLSECLLMWVIEEVGRKPVSKEQQVQVAQEKLKQIKADLEALGLQVKTEVRVGNPYLEVLDAATVFDISAIAVSSETIGSIIELPIRSFAGELMRRSWHPVLFFPPPS</sequence>
<dbReference type="Proteomes" id="UP000003835">
    <property type="component" value="Unassembled WGS sequence"/>
</dbReference>
<dbReference type="EMBL" id="DS989849">
    <property type="protein sequence ID" value="EDX75402.1"/>
    <property type="molecule type" value="Genomic_DNA"/>
</dbReference>
<feature type="domain" description="UspA" evidence="1">
    <location>
        <begin position="34"/>
        <end position="118"/>
    </location>
</feature>
<organism evidence="2 3">
    <name type="scientific">Coleofasciculus chthonoplastes PCC 7420</name>
    <dbReference type="NCBI Taxonomy" id="118168"/>
    <lineage>
        <taxon>Bacteria</taxon>
        <taxon>Bacillati</taxon>
        <taxon>Cyanobacteriota</taxon>
        <taxon>Cyanophyceae</taxon>
        <taxon>Coleofasciculales</taxon>
        <taxon>Coleofasciculaceae</taxon>
        <taxon>Coleofasciculus</taxon>
    </lineage>
</organism>
<accession>B4VRF7</accession>
<protein>
    <recommendedName>
        <fullName evidence="1">UspA domain-containing protein</fullName>
    </recommendedName>
</protein>
<dbReference type="SUPFAM" id="SSF52402">
    <property type="entry name" value="Adenine nucleotide alpha hydrolases-like"/>
    <property type="match status" value="1"/>
</dbReference>
<dbReference type="InterPro" id="IPR006016">
    <property type="entry name" value="UspA"/>
</dbReference>
<proteinExistence type="predicted"/>
<dbReference type="Pfam" id="PF00582">
    <property type="entry name" value="Usp"/>
    <property type="match status" value="1"/>
</dbReference>
<gene>
    <name evidence="2" type="ORF">MC7420_1320</name>
</gene>
<keyword evidence="3" id="KW-1185">Reference proteome</keyword>
<dbReference type="InterPro" id="IPR014729">
    <property type="entry name" value="Rossmann-like_a/b/a_fold"/>
</dbReference>
<dbReference type="Gene3D" id="3.40.50.620">
    <property type="entry name" value="HUPs"/>
    <property type="match status" value="1"/>
</dbReference>
<dbReference type="AlphaFoldDB" id="B4VRF7"/>
<evidence type="ECO:0000313" key="3">
    <source>
        <dbReference type="Proteomes" id="UP000003835"/>
    </source>
</evidence>
<evidence type="ECO:0000313" key="2">
    <source>
        <dbReference type="EMBL" id="EDX75402.1"/>
    </source>
</evidence>
<reference evidence="2 3" key="1">
    <citation type="submission" date="2008-07" db="EMBL/GenBank/DDBJ databases">
        <authorList>
            <person name="Tandeau de Marsac N."/>
            <person name="Ferriera S."/>
            <person name="Johnson J."/>
            <person name="Kravitz S."/>
            <person name="Beeson K."/>
            <person name="Sutton G."/>
            <person name="Rogers Y.-H."/>
            <person name="Friedman R."/>
            <person name="Frazier M."/>
            <person name="Venter J.C."/>
        </authorList>
    </citation>
    <scope>NUCLEOTIDE SEQUENCE [LARGE SCALE GENOMIC DNA]</scope>
    <source>
        <strain evidence="2 3">PCC 7420</strain>
    </source>
</reference>
<dbReference type="eggNOG" id="COG0589">
    <property type="taxonomic scope" value="Bacteria"/>
</dbReference>
<name>B4VRF7_9CYAN</name>
<dbReference type="HOGENOM" id="CLU_2022773_0_0_3"/>